<dbReference type="KEGG" id="mgg:MPLG2_1285"/>
<dbReference type="Pfam" id="PF02469">
    <property type="entry name" value="Fasciclin"/>
    <property type="match status" value="1"/>
</dbReference>
<dbReference type="Gene3D" id="2.30.180.10">
    <property type="entry name" value="FAS1 domain"/>
    <property type="match status" value="1"/>
</dbReference>
<evidence type="ECO:0000313" key="2">
    <source>
        <dbReference type="EMBL" id="SPD86321.1"/>
    </source>
</evidence>
<evidence type="ECO:0000259" key="1">
    <source>
        <dbReference type="PROSITE" id="PS50213"/>
    </source>
</evidence>
<dbReference type="InterPro" id="IPR000782">
    <property type="entry name" value="FAS1_domain"/>
</dbReference>
<keyword evidence="3" id="KW-1185">Reference proteome</keyword>
<name>A0A2N9JDY3_9ACTN</name>
<gene>
    <name evidence="2" type="ORF">MPLG2_1285</name>
</gene>
<dbReference type="PROSITE" id="PS50213">
    <property type="entry name" value="FAS1"/>
    <property type="match status" value="1"/>
</dbReference>
<evidence type="ECO:0000313" key="3">
    <source>
        <dbReference type="Proteomes" id="UP000238164"/>
    </source>
</evidence>
<protein>
    <submittedName>
        <fullName evidence="2">Fasciclin</fullName>
    </submittedName>
</protein>
<organism evidence="2 3">
    <name type="scientific">Micropruina glycogenica</name>
    <dbReference type="NCBI Taxonomy" id="75385"/>
    <lineage>
        <taxon>Bacteria</taxon>
        <taxon>Bacillati</taxon>
        <taxon>Actinomycetota</taxon>
        <taxon>Actinomycetes</taxon>
        <taxon>Propionibacteriales</taxon>
        <taxon>Nocardioidaceae</taxon>
        <taxon>Micropruina</taxon>
    </lineage>
</organism>
<dbReference type="InterPro" id="IPR036378">
    <property type="entry name" value="FAS1_dom_sf"/>
</dbReference>
<dbReference type="SUPFAM" id="SSF82153">
    <property type="entry name" value="FAS1 domain"/>
    <property type="match status" value="1"/>
</dbReference>
<dbReference type="EMBL" id="LT985188">
    <property type="protein sequence ID" value="SPD86321.1"/>
    <property type="molecule type" value="Genomic_DNA"/>
</dbReference>
<dbReference type="Proteomes" id="UP000238164">
    <property type="component" value="Chromosome 1"/>
</dbReference>
<proteinExistence type="predicted"/>
<dbReference type="RefSeq" id="WP_343834584.1">
    <property type="nucleotide sequence ID" value="NZ_BAAAGO010000018.1"/>
</dbReference>
<dbReference type="AlphaFoldDB" id="A0A2N9JDY3"/>
<accession>A0A2N9JDY3</accession>
<reference evidence="2 3" key="1">
    <citation type="submission" date="2018-02" db="EMBL/GenBank/DDBJ databases">
        <authorList>
            <person name="Cohen D.B."/>
            <person name="Kent A.D."/>
        </authorList>
    </citation>
    <scope>NUCLEOTIDE SEQUENCE [LARGE SCALE GENOMIC DNA]</scope>
    <source>
        <strain evidence="2">1</strain>
    </source>
</reference>
<sequence length="229" mass="24341">MELRIAQRSTEGTTMQLRRTIAGIAAGVVTCTAGVILGPTTAHAAELGDRSLAAVLTSDGNRFDRNWYDYDIVTEAVLAVLAAKPDSPVKLLTDGSVPLTAFIPNDRAFQVLVHDLSGKRYSSEKTVFNKLVAAVGVDAVESVLLYHVVPGATIVAKDALKADGAKLATALPGASITVDVKSKWLKLIVLKDQDPNDLNPLINPLAFDINKGNKQVAHGIVLVLRPLDL</sequence>
<feature type="domain" description="FAS1" evidence="1">
    <location>
        <begin position="57"/>
        <end position="228"/>
    </location>
</feature>